<sequence length="192" mass="23148">MSNNTDNINQTIEYYKSEIVKKDEIIEKLFEEVDNLKDNQQELNEIIQKLQKKIHKPIEKEVETQLMELKIENERLKKENERLLKKERRKNHDYFYLTTEEVEDIKITDLKETEEIKSRKDFPIYNNIFSFAEKFEKGETATPENVKDDRTKAAEENYFFNESNVDHHHKRRAVYGSGRLAMFGNLYNTYQN</sequence>
<organism evidence="2 3">
    <name type="scientific">Glomus cerebriforme</name>
    <dbReference type="NCBI Taxonomy" id="658196"/>
    <lineage>
        <taxon>Eukaryota</taxon>
        <taxon>Fungi</taxon>
        <taxon>Fungi incertae sedis</taxon>
        <taxon>Mucoromycota</taxon>
        <taxon>Glomeromycotina</taxon>
        <taxon>Glomeromycetes</taxon>
        <taxon>Glomerales</taxon>
        <taxon>Glomeraceae</taxon>
        <taxon>Glomus</taxon>
    </lineage>
</organism>
<evidence type="ECO:0000313" key="2">
    <source>
        <dbReference type="EMBL" id="RIA94521.1"/>
    </source>
</evidence>
<reference evidence="2 3" key="1">
    <citation type="submission" date="2018-06" db="EMBL/GenBank/DDBJ databases">
        <title>Comparative genomics reveals the genomic features of Rhizophagus irregularis, R. cerebriforme, R. diaphanum and Gigaspora rosea, and their symbiotic lifestyle signature.</title>
        <authorList>
            <person name="Morin E."/>
            <person name="San Clemente H."/>
            <person name="Chen E.C.H."/>
            <person name="De La Providencia I."/>
            <person name="Hainaut M."/>
            <person name="Kuo A."/>
            <person name="Kohler A."/>
            <person name="Murat C."/>
            <person name="Tang N."/>
            <person name="Roy S."/>
            <person name="Loubradou J."/>
            <person name="Henrissat B."/>
            <person name="Grigoriev I.V."/>
            <person name="Corradi N."/>
            <person name="Roux C."/>
            <person name="Martin F.M."/>
        </authorList>
    </citation>
    <scope>NUCLEOTIDE SEQUENCE [LARGE SCALE GENOMIC DNA]</scope>
    <source>
        <strain evidence="2 3">DAOM 227022</strain>
    </source>
</reference>
<dbReference type="AlphaFoldDB" id="A0A397THQ5"/>
<dbReference type="OrthoDB" id="2407328at2759"/>
<name>A0A397THQ5_9GLOM</name>
<comment type="caution">
    <text evidence="2">The sequence shown here is derived from an EMBL/GenBank/DDBJ whole genome shotgun (WGS) entry which is preliminary data.</text>
</comment>
<proteinExistence type="predicted"/>
<protein>
    <submittedName>
        <fullName evidence="2">Uncharacterized protein</fullName>
    </submittedName>
</protein>
<gene>
    <name evidence="2" type="ORF">C1645_803501</name>
</gene>
<evidence type="ECO:0000313" key="3">
    <source>
        <dbReference type="Proteomes" id="UP000265703"/>
    </source>
</evidence>
<dbReference type="EMBL" id="QKYT01000079">
    <property type="protein sequence ID" value="RIA94521.1"/>
    <property type="molecule type" value="Genomic_DNA"/>
</dbReference>
<keyword evidence="1" id="KW-0175">Coiled coil</keyword>
<evidence type="ECO:0000256" key="1">
    <source>
        <dbReference type="SAM" id="Coils"/>
    </source>
</evidence>
<accession>A0A397THQ5</accession>
<dbReference type="Proteomes" id="UP000265703">
    <property type="component" value="Unassembled WGS sequence"/>
</dbReference>
<keyword evidence="3" id="KW-1185">Reference proteome</keyword>
<feature type="coiled-coil region" evidence="1">
    <location>
        <begin position="19"/>
        <end position="93"/>
    </location>
</feature>